<evidence type="ECO:0000313" key="1">
    <source>
        <dbReference type="EMBL" id="KZP18533.1"/>
    </source>
</evidence>
<dbReference type="AlphaFoldDB" id="A0A166H6C6"/>
<accession>A0A166H6C6</accession>
<reference evidence="1 2" key="1">
    <citation type="journal article" date="2016" name="Mol. Biol. Evol.">
        <title>Comparative Genomics of Early-Diverging Mushroom-Forming Fungi Provides Insights into the Origins of Lignocellulose Decay Capabilities.</title>
        <authorList>
            <person name="Nagy L.G."/>
            <person name="Riley R."/>
            <person name="Tritt A."/>
            <person name="Adam C."/>
            <person name="Daum C."/>
            <person name="Floudas D."/>
            <person name="Sun H."/>
            <person name="Yadav J.S."/>
            <person name="Pangilinan J."/>
            <person name="Larsson K.H."/>
            <person name="Matsuura K."/>
            <person name="Barry K."/>
            <person name="Labutti K."/>
            <person name="Kuo R."/>
            <person name="Ohm R.A."/>
            <person name="Bhattacharya S.S."/>
            <person name="Shirouzu T."/>
            <person name="Yoshinaga Y."/>
            <person name="Martin F.M."/>
            <person name="Grigoriev I.V."/>
            <person name="Hibbett D.S."/>
        </authorList>
    </citation>
    <scope>NUCLEOTIDE SEQUENCE [LARGE SCALE GENOMIC DNA]</scope>
    <source>
        <strain evidence="1 2">CBS 109695</strain>
    </source>
</reference>
<dbReference type="Proteomes" id="UP000076532">
    <property type="component" value="Unassembled WGS sequence"/>
</dbReference>
<protein>
    <submittedName>
        <fullName evidence="1">Uncharacterized protein</fullName>
    </submittedName>
</protein>
<sequence>MDEWVQYEYTIHCFALRCRHVYIDRVLTHPDPSSHYGSARCGILRSLTLQCLPVVVPNSRREQLPLPAFLPTLAELSVQREFP</sequence>
<name>A0A166H6C6_9AGAM</name>
<organism evidence="1 2">
    <name type="scientific">Athelia psychrophila</name>
    <dbReference type="NCBI Taxonomy" id="1759441"/>
    <lineage>
        <taxon>Eukaryota</taxon>
        <taxon>Fungi</taxon>
        <taxon>Dikarya</taxon>
        <taxon>Basidiomycota</taxon>
        <taxon>Agaricomycotina</taxon>
        <taxon>Agaricomycetes</taxon>
        <taxon>Agaricomycetidae</taxon>
        <taxon>Atheliales</taxon>
        <taxon>Atheliaceae</taxon>
        <taxon>Athelia</taxon>
    </lineage>
</organism>
<gene>
    <name evidence="1" type="ORF">FIBSPDRAFT_863792</name>
</gene>
<keyword evidence="2" id="KW-1185">Reference proteome</keyword>
<evidence type="ECO:0000313" key="2">
    <source>
        <dbReference type="Proteomes" id="UP000076532"/>
    </source>
</evidence>
<dbReference type="EMBL" id="KV417572">
    <property type="protein sequence ID" value="KZP18533.1"/>
    <property type="molecule type" value="Genomic_DNA"/>
</dbReference>
<proteinExistence type="predicted"/>